<feature type="region of interest" description="Disordered" evidence="2">
    <location>
        <begin position="240"/>
        <end position="308"/>
    </location>
</feature>
<dbReference type="InterPro" id="IPR000477">
    <property type="entry name" value="RT_dom"/>
</dbReference>
<dbReference type="PROSITE" id="PS50102">
    <property type="entry name" value="RRM"/>
    <property type="match status" value="1"/>
</dbReference>
<name>A0A6L2K2G1_TANCI</name>
<dbReference type="Pfam" id="PF00076">
    <property type="entry name" value="RRM_1"/>
    <property type="match status" value="1"/>
</dbReference>
<feature type="domain" description="RRM" evidence="3">
    <location>
        <begin position="19"/>
        <end position="96"/>
    </location>
</feature>
<dbReference type="InterPro" id="IPR052343">
    <property type="entry name" value="Retrotransposon-Effector_Assoc"/>
</dbReference>
<organism evidence="4">
    <name type="scientific">Tanacetum cinerariifolium</name>
    <name type="common">Dalmatian daisy</name>
    <name type="synonym">Chrysanthemum cinerariifolium</name>
    <dbReference type="NCBI Taxonomy" id="118510"/>
    <lineage>
        <taxon>Eukaryota</taxon>
        <taxon>Viridiplantae</taxon>
        <taxon>Streptophyta</taxon>
        <taxon>Embryophyta</taxon>
        <taxon>Tracheophyta</taxon>
        <taxon>Spermatophyta</taxon>
        <taxon>Magnoliopsida</taxon>
        <taxon>eudicotyledons</taxon>
        <taxon>Gunneridae</taxon>
        <taxon>Pentapetalae</taxon>
        <taxon>asterids</taxon>
        <taxon>campanulids</taxon>
        <taxon>Asterales</taxon>
        <taxon>Asteraceae</taxon>
        <taxon>Asteroideae</taxon>
        <taxon>Anthemideae</taxon>
        <taxon>Anthemidinae</taxon>
        <taxon>Tanacetum</taxon>
    </lineage>
</organism>
<evidence type="ECO:0000313" key="4">
    <source>
        <dbReference type="EMBL" id="GEU42927.1"/>
    </source>
</evidence>
<dbReference type="SUPFAM" id="SSF54928">
    <property type="entry name" value="RNA-binding domain, RBD"/>
    <property type="match status" value="1"/>
</dbReference>
<dbReference type="Gene3D" id="3.30.70.330">
    <property type="match status" value="1"/>
</dbReference>
<evidence type="ECO:0000256" key="2">
    <source>
        <dbReference type="SAM" id="MobiDB-lite"/>
    </source>
</evidence>
<protein>
    <submittedName>
        <fullName evidence="4">RNA-directed DNA polymerase, eukaryota</fullName>
    </submittedName>
</protein>
<keyword evidence="4" id="KW-0695">RNA-directed DNA polymerase</keyword>
<keyword evidence="4" id="KW-0548">Nucleotidyltransferase</keyword>
<dbReference type="PANTHER" id="PTHR46890:SF50">
    <property type="entry name" value="RNA-DIRECTED DNA POLYMERASE, EUKARYOTA, REVERSE TRANSCRIPTASE ZINC-BINDING DOMAIN PROTEIN-RELATED"/>
    <property type="match status" value="1"/>
</dbReference>
<dbReference type="InterPro" id="IPR036691">
    <property type="entry name" value="Endo/exonu/phosph_ase_sf"/>
</dbReference>
<dbReference type="InterPro" id="IPR012677">
    <property type="entry name" value="Nucleotide-bd_a/b_plait_sf"/>
</dbReference>
<feature type="compositionally biased region" description="Polar residues" evidence="2">
    <location>
        <begin position="250"/>
        <end position="261"/>
    </location>
</feature>
<dbReference type="SMART" id="SM00360">
    <property type="entry name" value="RRM"/>
    <property type="match status" value="1"/>
</dbReference>
<dbReference type="GO" id="GO:0003964">
    <property type="term" value="F:RNA-directed DNA polymerase activity"/>
    <property type="evidence" value="ECO:0007669"/>
    <property type="project" value="UniProtKB-KW"/>
</dbReference>
<comment type="caution">
    <text evidence="4">The sequence shown here is derived from an EMBL/GenBank/DDBJ whole genome shotgun (WGS) entry which is preliminary data.</text>
</comment>
<accession>A0A6L2K2G1</accession>
<gene>
    <name evidence="4" type="ORF">Tci_014905</name>
</gene>
<dbReference type="Gene3D" id="3.60.10.10">
    <property type="entry name" value="Endonuclease/exonuclease/phosphatase"/>
    <property type="match status" value="1"/>
</dbReference>
<dbReference type="AlphaFoldDB" id="A0A6L2K2G1"/>
<dbReference type="GO" id="GO:0003723">
    <property type="term" value="F:RNA binding"/>
    <property type="evidence" value="ECO:0007669"/>
    <property type="project" value="UniProtKB-UniRule"/>
</dbReference>
<evidence type="ECO:0000256" key="1">
    <source>
        <dbReference type="PROSITE-ProRule" id="PRU00176"/>
    </source>
</evidence>
<dbReference type="EMBL" id="BKCJ010001635">
    <property type="protein sequence ID" value="GEU42927.1"/>
    <property type="molecule type" value="Genomic_DNA"/>
</dbReference>
<sequence length="1058" mass="120659">MAPCNSKESNASLLERLSCKIFITNFPATFSAKDLWNTCSKYGTVLDVYIPKKVSKQGKHFAFARFNKVSNVDLLIKNLRSIWLGNFHMFANVARFNRDTVSQKPFSNAPSKSSIPSYAKVVKNTKIPNINVDPVMVLEEAETNLKGNPILVGSVKDFKTLSNLYNVINSKESFKLNVRGKVYVVRAKEVTCWVPKFWVDTSNQSDFSDDNFVANNNWVESEDNTQINDDDVEVVPESFQNQDFKESSVERNLNAPNNGVETKNHSKSTKAAQKTNDSTPKFPSGFTPQHTEQSGNKQVVDLHEGTPQGERRKRSELCLYVILTSTGCGQSSGILCVWENSLFYKKRTYATDHCLCVEGTWLANNTDLQFISVYSPQELSFKRVLWTYMAGIINCWHGEIIIMGDFNEVWYPSEHYGSSLYSLNVAEFNKFIANSHLIDIPLGGYSFTWSDKYVSKMSKLDRFLVSQGTLDLFPNLIGLVLHRNISDHRPILLKDAHVDYDPTPFRLYHSWFLEDDFQAVIVDSWNNDGDSFNEIELRIDKGECLPDDLAKRVTIIRDLNDFDQKDAIDLAQKSKIKWAIEGDKNFKFFHRIINKKRRHLAIKGILVNVEWIDNPTRVKSEFYNYFSNIFSASESNRAPFEGIFPKCLAYEQSCELKEAVLNDEIKRATWDCGSDKSPSPDGFTFDFLRNIGPLLVLGANKLNEFLPISLIGCQYKIIGKILANRLSLVIGDIVSQEQSAFIKGRQIMDGSLVLNKLISWCKAKKEQCLLLKVDFKKAFDSVCWDNLNEILGKFGFKNNWRGWIRGSLNSSKASVLVNGSPTNEFSFHKGLRQGDPLSFILVMESLQVSFQKLIDRASRLKVNVHKSFLYGVIFHNTDVQLMTASFGCIELQKDVSVASKLQAPTIECSFRRASRSAREEIDKHVLVAAPSHTRWSKALPIKLNIFWWRMFLDRLPTRMRIEQYIQMMDYALWDVIENGHSLLKTQVVKGVTTLMLITYVKDKAQRRLEVKARSTLMMSIPNEHQLKVNSINDANQLMEAIEKRFGGNAATKKLKEIS</sequence>
<reference evidence="4" key="1">
    <citation type="journal article" date="2019" name="Sci. Rep.">
        <title>Draft genome of Tanacetum cinerariifolium, the natural source of mosquito coil.</title>
        <authorList>
            <person name="Yamashiro T."/>
            <person name="Shiraishi A."/>
            <person name="Satake H."/>
            <person name="Nakayama K."/>
        </authorList>
    </citation>
    <scope>NUCLEOTIDE SEQUENCE</scope>
</reference>
<keyword evidence="4" id="KW-0808">Transferase</keyword>
<feature type="compositionally biased region" description="Polar residues" evidence="2">
    <location>
        <begin position="269"/>
        <end position="297"/>
    </location>
</feature>
<keyword evidence="1" id="KW-0694">RNA-binding</keyword>
<proteinExistence type="predicted"/>
<dbReference type="InterPro" id="IPR035979">
    <property type="entry name" value="RBD_domain_sf"/>
</dbReference>
<dbReference type="InterPro" id="IPR000504">
    <property type="entry name" value="RRM_dom"/>
</dbReference>
<dbReference type="Pfam" id="PF00078">
    <property type="entry name" value="RVT_1"/>
    <property type="match status" value="1"/>
</dbReference>
<dbReference type="CDD" id="cd00590">
    <property type="entry name" value="RRM_SF"/>
    <property type="match status" value="1"/>
</dbReference>
<dbReference type="SUPFAM" id="SSF56219">
    <property type="entry name" value="DNase I-like"/>
    <property type="match status" value="1"/>
</dbReference>
<evidence type="ECO:0000259" key="3">
    <source>
        <dbReference type="PROSITE" id="PS50102"/>
    </source>
</evidence>
<dbReference type="PANTHER" id="PTHR46890">
    <property type="entry name" value="NON-LTR RETROLELEMENT REVERSE TRANSCRIPTASE-LIKE PROTEIN-RELATED"/>
    <property type="match status" value="1"/>
</dbReference>